<dbReference type="CDD" id="cd04186">
    <property type="entry name" value="GT_2_like_c"/>
    <property type="match status" value="1"/>
</dbReference>
<organism evidence="5 6">
    <name type="scientific">Candidatus Roizmanbacteria bacterium RIFCSPHIGHO2_12_FULL_33_9</name>
    <dbReference type="NCBI Taxonomy" id="1802045"/>
    <lineage>
        <taxon>Bacteria</taxon>
        <taxon>Candidatus Roizmaniibacteriota</taxon>
    </lineage>
</organism>
<feature type="domain" description="Glycosyltransferase 2-like" evidence="4">
    <location>
        <begin position="4"/>
        <end position="180"/>
    </location>
</feature>
<sequence>MKVSIIIPNYNGEELLKKNIPKILDAAENYKEGDTEIIIVDDASTDKSIDYIRNKILNIKNTDKKLKIEFRLLQNKTNLGFSSAVNQGVREAKGEIVVLLNTDVTPEKEFLTPLLKHFKDGRVFAVGCVDKSVEDERIILRGRGLGRWEKGFLVHRRGEVDKTNTLWVGGGSGAFRKSIWDKLSGFNEFYNPFYWEDIDLSYRALKSGYQILFEPKSMVIHEHQKGAIKKRYNPFQIKTIAYRNQFIFVWINATDLDLQFLHLFWLPYHFLKAFLKFDVPFFLGFLKALILLPKIIQSSFKVQKVFVKSDREVLRELAK</sequence>
<evidence type="ECO:0000313" key="5">
    <source>
        <dbReference type="EMBL" id="OGK30439.1"/>
    </source>
</evidence>
<keyword evidence="3" id="KW-0808">Transferase</keyword>
<dbReference type="InterPro" id="IPR029044">
    <property type="entry name" value="Nucleotide-diphossugar_trans"/>
</dbReference>
<dbReference type="SUPFAM" id="SSF53448">
    <property type="entry name" value="Nucleotide-diphospho-sugar transferases"/>
    <property type="match status" value="1"/>
</dbReference>
<dbReference type="PANTHER" id="PTHR43179">
    <property type="entry name" value="RHAMNOSYLTRANSFERASE WBBL"/>
    <property type="match status" value="1"/>
</dbReference>
<dbReference type="GO" id="GO:0016757">
    <property type="term" value="F:glycosyltransferase activity"/>
    <property type="evidence" value="ECO:0007669"/>
    <property type="project" value="UniProtKB-KW"/>
</dbReference>
<protein>
    <recommendedName>
        <fullName evidence="4">Glycosyltransferase 2-like domain-containing protein</fullName>
    </recommendedName>
</protein>
<evidence type="ECO:0000256" key="3">
    <source>
        <dbReference type="ARBA" id="ARBA00022679"/>
    </source>
</evidence>
<reference evidence="5 6" key="1">
    <citation type="journal article" date="2016" name="Nat. Commun.">
        <title>Thousands of microbial genomes shed light on interconnected biogeochemical processes in an aquifer system.</title>
        <authorList>
            <person name="Anantharaman K."/>
            <person name="Brown C.T."/>
            <person name="Hug L.A."/>
            <person name="Sharon I."/>
            <person name="Castelle C.J."/>
            <person name="Probst A.J."/>
            <person name="Thomas B.C."/>
            <person name="Singh A."/>
            <person name="Wilkins M.J."/>
            <person name="Karaoz U."/>
            <person name="Brodie E.L."/>
            <person name="Williams K.H."/>
            <person name="Hubbard S.S."/>
            <person name="Banfield J.F."/>
        </authorList>
    </citation>
    <scope>NUCLEOTIDE SEQUENCE [LARGE SCALE GENOMIC DNA]</scope>
</reference>
<dbReference type="PANTHER" id="PTHR43179:SF12">
    <property type="entry name" value="GALACTOFURANOSYLTRANSFERASE GLFT2"/>
    <property type="match status" value="1"/>
</dbReference>
<dbReference type="EMBL" id="MFZV01000044">
    <property type="protein sequence ID" value="OGK30439.1"/>
    <property type="molecule type" value="Genomic_DNA"/>
</dbReference>
<dbReference type="AlphaFoldDB" id="A0A1F7HGS3"/>
<comment type="similarity">
    <text evidence="1">Belongs to the glycosyltransferase 2 family.</text>
</comment>
<evidence type="ECO:0000256" key="1">
    <source>
        <dbReference type="ARBA" id="ARBA00006739"/>
    </source>
</evidence>
<proteinExistence type="inferred from homology"/>
<dbReference type="Pfam" id="PF00535">
    <property type="entry name" value="Glycos_transf_2"/>
    <property type="match status" value="1"/>
</dbReference>
<dbReference type="Gene3D" id="3.90.550.10">
    <property type="entry name" value="Spore Coat Polysaccharide Biosynthesis Protein SpsA, Chain A"/>
    <property type="match status" value="1"/>
</dbReference>
<evidence type="ECO:0000259" key="4">
    <source>
        <dbReference type="Pfam" id="PF00535"/>
    </source>
</evidence>
<name>A0A1F7HGS3_9BACT</name>
<dbReference type="InterPro" id="IPR001173">
    <property type="entry name" value="Glyco_trans_2-like"/>
</dbReference>
<evidence type="ECO:0000256" key="2">
    <source>
        <dbReference type="ARBA" id="ARBA00022676"/>
    </source>
</evidence>
<accession>A0A1F7HGS3</accession>
<comment type="caution">
    <text evidence="5">The sequence shown here is derived from an EMBL/GenBank/DDBJ whole genome shotgun (WGS) entry which is preliminary data.</text>
</comment>
<keyword evidence="2" id="KW-0328">Glycosyltransferase</keyword>
<dbReference type="Proteomes" id="UP000177199">
    <property type="component" value="Unassembled WGS sequence"/>
</dbReference>
<gene>
    <name evidence="5" type="ORF">A3F29_00340</name>
</gene>
<evidence type="ECO:0000313" key="6">
    <source>
        <dbReference type="Proteomes" id="UP000177199"/>
    </source>
</evidence>